<evidence type="ECO:0000313" key="2">
    <source>
        <dbReference type="Proteomes" id="UP000055045"/>
    </source>
</evidence>
<sequence length="124" mass="13979">MAPQLYMVTVMGRRDRDGKVKVKGDGYLLREIQRVRPKMVVCGHIHGAFGVAVIHHDGIEDVKNGLQMRWEDYDIPGALKRSIWSKITMGRNVERPEETLVINAAVAPSVLRSEDKSAIAIDYH</sequence>
<proteinExistence type="predicted"/>
<evidence type="ECO:0000313" key="1">
    <source>
        <dbReference type="EMBL" id="KUM65902.1"/>
    </source>
</evidence>
<dbReference type="Proteomes" id="UP000055045">
    <property type="component" value="Unassembled WGS sequence"/>
</dbReference>
<keyword evidence="2" id="KW-1185">Reference proteome</keyword>
<gene>
    <name evidence="1" type="ORF">ACN42_g1149</name>
</gene>
<dbReference type="InterPro" id="IPR029052">
    <property type="entry name" value="Metallo-depent_PP-like"/>
</dbReference>
<dbReference type="AlphaFoldDB" id="A0A117NRP8"/>
<evidence type="ECO:0008006" key="3">
    <source>
        <dbReference type="Google" id="ProtNLM"/>
    </source>
</evidence>
<protein>
    <recommendedName>
        <fullName evidence="3">Calcineurin-like phosphoesterase domain-containing protein</fullName>
    </recommendedName>
</protein>
<dbReference type="SUPFAM" id="SSF56300">
    <property type="entry name" value="Metallo-dependent phosphatases"/>
    <property type="match status" value="1"/>
</dbReference>
<comment type="caution">
    <text evidence="1">The sequence shown here is derived from an EMBL/GenBank/DDBJ whole genome shotgun (WGS) entry which is preliminary data.</text>
</comment>
<organism evidence="1 2">
    <name type="scientific">Penicillium freii</name>
    <dbReference type="NCBI Taxonomy" id="48697"/>
    <lineage>
        <taxon>Eukaryota</taxon>
        <taxon>Fungi</taxon>
        <taxon>Dikarya</taxon>
        <taxon>Ascomycota</taxon>
        <taxon>Pezizomycotina</taxon>
        <taxon>Eurotiomycetes</taxon>
        <taxon>Eurotiomycetidae</taxon>
        <taxon>Eurotiales</taxon>
        <taxon>Aspergillaceae</taxon>
        <taxon>Penicillium</taxon>
    </lineage>
</organism>
<name>A0A117NRP8_PENFR</name>
<reference evidence="1 2" key="1">
    <citation type="submission" date="2015-10" db="EMBL/GenBank/DDBJ databases">
        <title>Genome sequencing of Penicillium freii.</title>
        <authorList>
            <person name="Nguyen H.D."/>
            <person name="Visagie C.M."/>
            <person name="Seifert K.A."/>
        </authorList>
    </citation>
    <scope>NUCLEOTIDE SEQUENCE [LARGE SCALE GENOMIC DNA]</scope>
    <source>
        <strain evidence="1 2">DAOM 242723</strain>
    </source>
</reference>
<dbReference type="Gene3D" id="3.60.21.10">
    <property type="match status" value="1"/>
</dbReference>
<dbReference type="EMBL" id="LLXE01000017">
    <property type="protein sequence ID" value="KUM65902.1"/>
    <property type="molecule type" value="Genomic_DNA"/>
</dbReference>
<accession>A0A117NRP8</accession>